<evidence type="ECO:0000313" key="1">
    <source>
        <dbReference type="EMBL" id="KAA6380669.1"/>
    </source>
</evidence>
<protein>
    <submittedName>
        <fullName evidence="1">Uncharacterized protein</fullName>
    </submittedName>
</protein>
<feature type="non-terminal residue" evidence="1">
    <location>
        <position position="155"/>
    </location>
</feature>
<proteinExistence type="predicted"/>
<gene>
    <name evidence="1" type="ORF">EZS28_023801</name>
</gene>
<dbReference type="Proteomes" id="UP000324800">
    <property type="component" value="Unassembled WGS sequence"/>
</dbReference>
<organism evidence="1 2">
    <name type="scientific">Streblomastix strix</name>
    <dbReference type="NCBI Taxonomy" id="222440"/>
    <lineage>
        <taxon>Eukaryota</taxon>
        <taxon>Metamonada</taxon>
        <taxon>Preaxostyla</taxon>
        <taxon>Oxymonadida</taxon>
        <taxon>Streblomastigidae</taxon>
        <taxon>Streblomastix</taxon>
    </lineage>
</organism>
<dbReference type="AlphaFoldDB" id="A0A5J4VDV7"/>
<evidence type="ECO:0000313" key="2">
    <source>
        <dbReference type="Proteomes" id="UP000324800"/>
    </source>
</evidence>
<sequence>MVQIESAFLNGAKYIHALAYAHKPNCFAFSGNAKIHEKIVDLMHINCPKGIGCPHYIPLNVDIPSLSELKGAVYHLESQLTYRDKKVRVFLDKDHDAYQHAYYNIVNFAISLNIEQLSIGFELLEKFPINEQPSPSLVLHSLNMKIWSIKCGESR</sequence>
<comment type="caution">
    <text evidence="1">The sequence shown here is derived from an EMBL/GenBank/DDBJ whole genome shotgun (WGS) entry which is preliminary data.</text>
</comment>
<name>A0A5J4VDV7_9EUKA</name>
<accession>A0A5J4VDV7</accession>
<dbReference type="EMBL" id="SNRW01007769">
    <property type="protein sequence ID" value="KAA6380669.1"/>
    <property type="molecule type" value="Genomic_DNA"/>
</dbReference>
<reference evidence="1 2" key="1">
    <citation type="submission" date="2019-03" db="EMBL/GenBank/DDBJ databases">
        <title>Single cell metagenomics reveals metabolic interactions within the superorganism composed of flagellate Streblomastix strix and complex community of Bacteroidetes bacteria on its surface.</title>
        <authorList>
            <person name="Treitli S.C."/>
            <person name="Kolisko M."/>
            <person name="Husnik F."/>
            <person name="Keeling P."/>
            <person name="Hampl V."/>
        </authorList>
    </citation>
    <scope>NUCLEOTIDE SEQUENCE [LARGE SCALE GENOMIC DNA]</scope>
    <source>
        <strain evidence="1">ST1C</strain>
    </source>
</reference>